<dbReference type="EMBL" id="BGZK01000172">
    <property type="protein sequence ID" value="GBP25805.1"/>
    <property type="molecule type" value="Genomic_DNA"/>
</dbReference>
<accession>A0A4C1UHC1</accession>
<evidence type="ECO:0000313" key="2">
    <source>
        <dbReference type="Proteomes" id="UP000299102"/>
    </source>
</evidence>
<dbReference type="Proteomes" id="UP000299102">
    <property type="component" value="Unassembled WGS sequence"/>
</dbReference>
<comment type="caution">
    <text evidence="1">The sequence shown here is derived from an EMBL/GenBank/DDBJ whole genome shotgun (WGS) entry which is preliminary data.</text>
</comment>
<reference evidence="1 2" key="1">
    <citation type="journal article" date="2019" name="Commun. Biol.">
        <title>The bagworm genome reveals a unique fibroin gene that provides high tensile strength.</title>
        <authorList>
            <person name="Kono N."/>
            <person name="Nakamura H."/>
            <person name="Ohtoshi R."/>
            <person name="Tomita M."/>
            <person name="Numata K."/>
            <person name="Arakawa K."/>
        </authorList>
    </citation>
    <scope>NUCLEOTIDE SEQUENCE [LARGE SCALE GENOMIC DNA]</scope>
</reference>
<protein>
    <submittedName>
        <fullName evidence="1">Uncharacterized protein</fullName>
    </submittedName>
</protein>
<organism evidence="1 2">
    <name type="scientific">Eumeta variegata</name>
    <name type="common">Bagworm moth</name>
    <name type="synonym">Eumeta japonica</name>
    <dbReference type="NCBI Taxonomy" id="151549"/>
    <lineage>
        <taxon>Eukaryota</taxon>
        <taxon>Metazoa</taxon>
        <taxon>Ecdysozoa</taxon>
        <taxon>Arthropoda</taxon>
        <taxon>Hexapoda</taxon>
        <taxon>Insecta</taxon>
        <taxon>Pterygota</taxon>
        <taxon>Neoptera</taxon>
        <taxon>Endopterygota</taxon>
        <taxon>Lepidoptera</taxon>
        <taxon>Glossata</taxon>
        <taxon>Ditrysia</taxon>
        <taxon>Tineoidea</taxon>
        <taxon>Psychidae</taxon>
        <taxon>Oiketicinae</taxon>
        <taxon>Eumeta</taxon>
    </lineage>
</organism>
<gene>
    <name evidence="1" type="ORF">EVAR_94825_1</name>
</gene>
<proteinExistence type="predicted"/>
<sequence>MCTARQKSPLRFPLHTVLDHLQPTAAYDPDQVVNAPSGWPSHLRRQRGRRSGRGGAAVAVDSRSINLDLIRDYVRAARDGSAALGSGAGRRARVCCGFKWICLSFRPRIGRKHTRAPPTTEILIRLE</sequence>
<keyword evidence="2" id="KW-1185">Reference proteome</keyword>
<name>A0A4C1UHC1_EUMVA</name>
<evidence type="ECO:0000313" key="1">
    <source>
        <dbReference type="EMBL" id="GBP25805.1"/>
    </source>
</evidence>
<dbReference type="AlphaFoldDB" id="A0A4C1UHC1"/>